<feature type="domain" description="Ig-like" evidence="13">
    <location>
        <begin position="236"/>
        <end position="326"/>
    </location>
</feature>
<dbReference type="InterPro" id="IPR007110">
    <property type="entry name" value="Ig-like_dom"/>
</dbReference>
<dbReference type="GO" id="GO:0009897">
    <property type="term" value="C:external side of plasma membrane"/>
    <property type="evidence" value="ECO:0007669"/>
    <property type="project" value="TreeGrafter"/>
</dbReference>
<keyword evidence="5 12" id="KW-1133">Transmembrane helix</keyword>
<evidence type="ECO:0000256" key="2">
    <source>
        <dbReference type="ARBA" id="ARBA00022475"/>
    </source>
</evidence>
<feature type="transmembrane region" description="Helical" evidence="12">
    <location>
        <begin position="570"/>
        <end position="592"/>
    </location>
</feature>
<dbReference type="GO" id="GO:0007166">
    <property type="term" value="P:cell surface receptor signaling pathway"/>
    <property type="evidence" value="ECO:0007669"/>
    <property type="project" value="TreeGrafter"/>
</dbReference>
<dbReference type="GO" id="GO:0071222">
    <property type="term" value="P:cellular response to lipopolysaccharide"/>
    <property type="evidence" value="ECO:0007669"/>
    <property type="project" value="TreeGrafter"/>
</dbReference>
<feature type="transmembrane region" description="Helical" evidence="12">
    <location>
        <begin position="375"/>
        <end position="392"/>
    </location>
</feature>
<feature type="transmembrane region" description="Helical" evidence="12">
    <location>
        <begin position="598"/>
        <end position="622"/>
    </location>
</feature>
<reference evidence="14 15" key="1">
    <citation type="submission" date="2024-05" db="EMBL/GenBank/DDBJ databases">
        <title>A high-quality chromosomal-level genome assembly of Topmouth culter (Culter alburnus).</title>
        <authorList>
            <person name="Zhao H."/>
        </authorList>
    </citation>
    <scope>NUCLEOTIDE SEQUENCE [LARGE SCALE GENOMIC DNA]</scope>
    <source>
        <strain evidence="14">CATC2023</strain>
        <tissue evidence="14">Muscle</tissue>
    </source>
</reference>
<dbReference type="SMART" id="SM00406">
    <property type="entry name" value="IGv"/>
    <property type="match status" value="3"/>
</dbReference>
<sequence length="745" mass="85758">FLVQYTSNEIFLGGSVVLFCYIDKLLLKEGLKVEWRRKDTKTLIHLYQDGESQPEAQHQDYHDRAHFFTDHIKDGNFSLYLENLRAEDEGEYECKVYSQQNCVHSAEANLSLTSDSLGVPLGGSVILPCQVNKRLLIKSLVVEWRRANSENLVHLYQDGESRPEKQHKDYHDRAHFITDEIRHGNFSLRLDNLRAEDKGLYRCKVYSNQDCVHSAIIDLELWFDVEHSCHTLAPLGSSVVLPCYVDKALLTEDLVVQWRRTDTETLVHLFGESPPEVQHEDYQDRAHFFTDHIKDGNFSIHLDNLTAEDVGEYECKIYSQQDCVFSAETMLVVRLLDTVFRLQMFLVFCPNILMFLAFVLWGVSEGSLYEMVSCCALYFLRPLMLFWAAPYIDNFKGIINDWILKFSYEAEYVLFSAVFYSVVFKSAWDKSLNYTGFEGAIITILFVMMLLFNFIYIVYLLTRFIWDLSKRIIIVLSIFGGISIYVLPTLQFILLYYTFGSARGGFFIVAVLPVFLSVTRYDWDFTCGEQIGCTLSVMRSVWIILMLLINAVMGYFYTITLENEKDRIRWACVLGFLQVLWAVLNFTSSFGWEFHRVVPVYVFGSVVAVLLNSVTLMTELILRTVNGQGAVGDLRITVFSSEFLFTLFLMILLVFEPSTSLPATARSKTLFISAASAWNEEQQGSRFSHTANAAECHETPVDGFNHKQNTVESFEMNPLLKTEDQEARRNEMTEETQPDSVESQT</sequence>
<protein>
    <recommendedName>
        <fullName evidence="13">Ig-like domain-containing protein</fullName>
    </recommendedName>
</protein>
<feature type="transmembrane region" description="Helical" evidence="12">
    <location>
        <begin position="634"/>
        <end position="655"/>
    </location>
</feature>
<dbReference type="GO" id="GO:0042102">
    <property type="term" value="P:positive regulation of T cell proliferation"/>
    <property type="evidence" value="ECO:0007669"/>
    <property type="project" value="TreeGrafter"/>
</dbReference>
<dbReference type="Gene3D" id="2.60.40.10">
    <property type="entry name" value="Immunoglobulins"/>
    <property type="match status" value="3"/>
</dbReference>
<evidence type="ECO:0000256" key="10">
    <source>
        <dbReference type="ARBA" id="ARBA00023319"/>
    </source>
</evidence>
<feature type="non-terminal residue" evidence="14">
    <location>
        <position position="1"/>
    </location>
</feature>
<keyword evidence="2" id="KW-1003">Cell membrane</keyword>
<accession>A0AAW2AXV2</accession>
<feature type="transmembrane region" description="Helical" evidence="12">
    <location>
        <begin position="342"/>
        <end position="363"/>
    </location>
</feature>
<dbReference type="SUPFAM" id="SSF48726">
    <property type="entry name" value="Immunoglobulin"/>
    <property type="match status" value="3"/>
</dbReference>
<evidence type="ECO:0000256" key="6">
    <source>
        <dbReference type="ARBA" id="ARBA00023136"/>
    </source>
</evidence>
<dbReference type="Pfam" id="PF07686">
    <property type="entry name" value="V-set"/>
    <property type="match status" value="3"/>
</dbReference>
<keyword evidence="8" id="KW-0675">Receptor</keyword>
<evidence type="ECO:0000256" key="8">
    <source>
        <dbReference type="ARBA" id="ARBA00023170"/>
    </source>
</evidence>
<feature type="region of interest" description="Disordered" evidence="11">
    <location>
        <begin position="713"/>
        <end position="745"/>
    </location>
</feature>
<evidence type="ECO:0000256" key="9">
    <source>
        <dbReference type="ARBA" id="ARBA00023180"/>
    </source>
</evidence>
<dbReference type="GO" id="GO:0006955">
    <property type="term" value="P:immune response"/>
    <property type="evidence" value="ECO:0007669"/>
    <property type="project" value="TreeGrafter"/>
</dbReference>
<keyword evidence="4" id="KW-0732">Signal</keyword>
<dbReference type="GO" id="GO:0031295">
    <property type="term" value="P:T cell costimulation"/>
    <property type="evidence" value="ECO:0007669"/>
    <property type="project" value="TreeGrafter"/>
</dbReference>
<feature type="domain" description="Ig-like" evidence="13">
    <location>
        <begin position="1"/>
        <end position="111"/>
    </location>
</feature>
<evidence type="ECO:0000313" key="14">
    <source>
        <dbReference type="EMBL" id="KAK9978564.1"/>
    </source>
</evidence>
<organism evidence="14 15">
    <name type="scientific">Culter alburnus</name>
    <name type="common">Topmouth culter</name>
    <dbReference type="NCBI Taxonomy" id="194366"/>
    <lineage>
        <taxon>Eukaryota</taxon>
        <taxon>Metazoa</taxon>
        <taxon>Chordata</taxon>
        <taxon>Craniata</taxon>
        <taxon>Vertebrata</taxon>
        <taxon>Euteleostomi</taxon>
        <taxon>Actinopterygii</taxon>
        <taxon>Neopterygii</taxon>
        <taxon>Teleostei</taxon>
        <taxon>Ostariophysi</taxon>
        <taxon>Cypriniformes</taxon>
        <taxon>Xenocyprididae</taxon>
        <taxon>Xenocypridinae</taxon>
        <taxon>Culter</taxon>
    </lineage>
</organism>
<evidence type="ECO:0000256" key="5">
    <source>
        <dbReference type="ARBA" id="ARBA00022989"/>
    </source>
</evidence>
<feature type="domain" description="Ig-like" evidence="13">
    <location>
        <begin position="122"/>
        <end position="213"/>
    </location>
</feature>
<proteinExistence type="predicted"/>
<dbReference type="InterPro" id="IPR051713">
    <property type="entry name" value="T-cell_Activation_Regulation"/>
</dbReference>
<evidence type="ECO:0000256" key="4">
    <source>
        <dbReference type="ARBA" id="ARBA00022729"/>
    </source>
</evidence>
<dbReference type="PANTHER" id="PTHR25466:SF14">
    <property type="entry name" value="BUTYROPHILIN SUBFAMILY 2 MEMBER A2-LIKE-RELATED"/>
    <property type="match status" value="1"/>
</dbReference>
<keyword evidence="15" id="KW-1185">Reference proteome</keyword>
<comment type="subcellular location">
    <subcellularLocation>
        <location evidence="1">Cell membrane</location>
        <topology evidence="1">Single-pass type I membrane protein</topology>
    </subcellularLocation>
</comment>
<dbReference type="EMBL" id="JAWDJR010000003">
    <property type="protein sequence ID" value="KAK9978564.1"/>
    <property type="molecule type" value="Genomic_DNA"/>
</dbReference>
<dbReference type="PROSITE" id="PS50835">
    <property type="entry name" value="IG_LIKE"/>
    <property type="match status" value="3"/>
</dbReference>
<dbReference type="InterPro" id="IPR013783">
    <property type="entry name" value="Ig-like_fold"/>
</dbReference>
<dbReference type="FunFam" id="2.60.40.10:FF:000142">
    <property type="entry name" value="V-set domain-containing T-cell activation inhibitor 1"/>
    <property type="match status" value="2"/>
</dbReference>
<feature type="transmembrane region" description="Helical" evidence="12">
    <location>
        <begin position="440"/>
        <end position="466"/>
    </location>
</feature>
<evidence type="ECO:0000259" key="13">
    <source>
        <dbReference type="PROSITE" id="PS50835"/>
    </source>
</evidence>
<feature type="transmembrane region" description="Helical" evidence="12">
    <location>
        <begin position="541"/>
        <end position="558"/>
    </location>
</feature>
<evidence type="ECO:0000256" key="12">
    <source>
        <dbReference type="SAM" id="Phobius"/>
    </source>
</evidence>
<keyword evidence="3 12" id="KW-0812">Transmembrane</keyword>
<feature type="transmembrane region" description="Helical" evidence="12">
    <location>
        <begin position="504"/>
        <end position="521"/>
    </location>
</feature>
<dbReference type="InterPro" id="IPR036179">
    <property type="entry name" value="Ig-like_dom_sf"/>
</dbReference>
<dbReference type="SMART" id="SM00409">
    <property type="entry name" value="IG"/>
    <property type="match status" value="3"/>
</dbReference>
<dbReference type="GO" id="GO:0042130">
    <property type="term" value="P:negative regulation of T cell proliferation"/>
    <property type="evidence" value="ECO:0007669"/>
    <property type="project" value="TreeGrafter"/>
</dbReference>
<comment type="caution">
    <text evidence="14">The sequence shown here is derived from an EMBL/GenBank/DDBJ whole genome shotgun (WGS) entry which is preliminary data.</text>
</comment>
<evidence type="ECO:0000256" key="3">
    <source>
        <dbReference type="ARBA" id="ARBA00022692"/>
    </source>
</evidence>
<keyword evidence="7" id="KW-1015">Disulfide bond</keyword>
<dbReference type="InterPro" id="IPR003599">
    <property type="entry name" value="Ig_sub"/>
</dbReference>
<evidence type="ECO:0000256" key="1">
    <source>
        <dbReference type="ARBA" id="ARBA00004251"/>
    </source>
</evidence>
<keyword evidence="10" id="KW-0393">Immunoglobulin domain</keyword>
<dbReference type="InterPro" id="IPR013106">
    <property type="entry name" value="Ig_V-set"/>
</dbReference>
<evidence type="ECO:0000256" key="7">
    <source>
        <dbReference type="ARBA" id="ARBA00023157"/>
    </source>
</evidence>
<keyword evidence="9" id="KW-0325">Glycoprotein</keyword>
<dbReference type="AlphaFoldDB" id="A0AAW2AXV2"/>
<keyword evidence="6 12" id="KW-0472">Membrane</keyword>
<name>A0AAW2AXV2_CULAL</name>
<feature type="compositionally biased region" description="Basic and acidic residues" evidence="11">
    <location>
        <begin position="721"/>
        <end position="732"/>
    </location>
</feature>
<dbReference type="PANTHER" id="PTHR25466">
    <property type="entry name" value="T-LYMPHOCYTE ACTIVATION ANTIGEN"/>
    <property type="match status" value="1"/>
</dbReference>
<feature type="transmembrane region" description="Helical" evidence="12">
    <location>
        <begin position="412"/>
        <end position="428"/>
    </location>
</feature>
<feature type="transmembrane region" description="Helical" evidence="12">
    <location>
        <begin position="472"/>
        <end position="497"/>
    </location>
</feature>
<evidence type="ECO:0000256" key="11">
    <source>
        <dbReference type="SAM" id="MobiDB-lite"/>
    </source>
</evidence>
<dbReference type="Proteomes" id="UP001479290">
    <property type="component" value="Unassembled WGS sequence"/>
</dbReference>
<gene>
    <name evidence="14" type="ORF">ABG768_020309</name>
</gene>
<evidence type="ECO:0000313" key="15">
    <source>
        <dbReference type="Proteomes" id="UP001479290"/>
    </source>
</evidence>